<dbReference type="InterPro" id="IPR017853">
    <property type="entry name" value="GH"/>
</dbReference>
<feature type="region of interest" description="Disordered" evidence="4">
    <location>
        <begin position="87"/>
        <end position="108"/>
    </location>
</feature>
<evidence type="ECO:0000256" key="2">
    <source>
        <dbReference type="ARBA" id="ARBA00022801"/>
    </source>
</evidence>
<dbReference type="PANTHER" id="PTHR30480">
    <property type="entry name" value="BETA-HEXOSAMINIDASE-RELATED"/>
    <property type="match status" value="1"/>
</dbReference>
<evidence type="ECO:0000313" key="6">
    <source>
        <dbReference type="EMBL" id="XCJ17430.1"/>
    </source>
</evidence>
<dbReference type="SUPFAM" id="SSF51445">
    <property type="entry name" value="(Trans)glycosidases"/>
    <property type="match status" value="1"/>
</dbReference>
<dbReference type="GO" id="GO:0009254">
    <property type="term" value="P:peptidoglycan turnover"/>
    <property type="evidence" value="ECO:0007669"/>
    <property type="project" value="TreeGrafter"/>
</dbReference>
<feature type="compositionally biased region" description="Basic and acidic residues" evidence="4">
    <location>
        <begin position="96"/>
        <end position="108"/>
    </location>
</feature>
<dbReference type="EC" id="3.2.1.52" evidence="6"/>
<dbReference type="EMBL" id="CP159510">
    <property type="protein sequence ID" value="XCJ17430.1"/>
    <property type="molecule type" value="Genomic_DNA"/>
</dbReference>
<dbReference type="GO" id="GO:0004563">
    <property type="term" value="F:beta-N-acetylhexosaminidase activity"/>
    <property type="evidence" value="ECO:0007669"/>
    <property type="project" value="UniProtKB-EC"/>
</dbReference>
<evidence type="ECO:0000256" key="3">
    <source>
        <dbReference type="ARBA" id="ARBA00023295"/>
    </source>
</evidence>
<feature type="domain" description="Glycoside hydrolase family 3 N-terminal" evidence="5">
    <location>
        <begin position="214"/>
        <end position="534"/>
    </location>
</feature>
<dbReference type="InterPro" id="IPR050226">
    <property type="entry name" value="NagZ_Beta-hexosaminidase"/>
</dbReference>
<evidence type="ECO:0000259" key="5">
    <source>
        <dbReference type="Pfam" id="PF00933"/>
    </source>
</evidence>
<dbReference type="AlphaFoldDB" id="A0AAU8IH73"/>
<evidence type="ECO:0000256" key="4">
    <source>
        <dbReference type="SAM" id="MobiDB-lite"/>
    </source>
</evidence>
<dbReference type="PROSITE" id="PS00775">
    <property type="entry name" value="GLYCOSYL_HYDROL_F3"/>
    <property type="match status" value="1"/>
</dbReference>
<sequence>MNHRLMKIISGVFLALFLLGLSLFFLINGNPSKETQHNAAASPGKASSSKKQGSDQLIDRIFTLADKGQTLHIPFTAGKTGIEDVRGAWGSPDSSTKTDHGQYEDYPDRNGVIVHQNQSVYDIRSYDPQVRSLRISQIKKSKGHPDEVKFFKHEGADQVILIYHLQGRVDLKWVAPRPTDRQSDPHIDYLSVYTDPNRLIDPERPEAILSKMSLDEKIGQMIIAGVSGTSLDAKTRGLIRQNKIGGFIFYAPNLVNPDQSVKLLNQIKKENEGNRLPLLLSLDQEGGRVERLPGLENTLAALRIGATGQPQLARQNASIIGLADKSFGFNLDFAPVVDVNSNPDNPVIGDRSFSSDPQTAAAFGTQAVKGLMDQKVIPVIKHFPGHGDTSVDSHLALPVVNKNMSELKQLELIPFEQAIKDGADVVMVAHILLPKLDKTYPASMSDRVMTDLLRNQLHFNGVIVTDDMTMKAITNQYSLGPAAVQSVKAGADLVLVGHDYTQAREAISAIKAAVQNGEISEERLNASVTRIIKLKKKYQLTDEMTGNVPLDELNREIRDFNRNLKH</sequence>
<protein>
    <submittedName>
        <fullName evidence="6">Beta-N-acetylhexosaminidase</fullName>
        <ecNumber evidence="6">3.2.1.52</ecNumber>
    </submittedName>
</protein>
<accession>A0AAU8IH73</accession>
<reference evidence="6" key="1">
    <citation type="submission" date="2024-06" db="EMBL/GenBank/DDBJ databases">
        <authorList>
            <person name="Fan A."/>
            <person name="Zhang F.Y."/>
            <person name="Zhang L."/>
        </authorList>
    </citation>
    <scope>NUCLEOTIDE SEQUENCE</scope>
    <source>
        <strain evidence="6">Y61</strain>
    </source>
</reference>
<proteinExistence type="inferred from homology"/>
<gene>
    <name evidence="6" type="primary">nagZ</name>
    <name evidence="6" type="ORF">ABNN70_02570</name>
</gene>
<keyword evidence="2 6" id="KW-0378">Hydrolase</keyword>
<dbReference type="Pfam" id="PF00933">
    <property type="entry name" value="Glyco_hydro_3"/>
    <property type="match status" value="1"/>
</dbReference>
<dbReference type="InterPro" id="IPR001764">
    <property type="entry name" value="Glyco_hydro_3_N"/>
</dbReference>
<keyword evidence="3 6" id="KW-0326">Glycosidase</keyword>
<feature type="region of interest" description="Disordered" evidence="4">
    <location>
        <begin position="34"/>
        <end position="53"/>
    </location>
</feature>
<organism evidence="6">
    <name type="scientific">Sporolactobacillus sp. Y61</name>
    <dbReference type="NCBI Taxonomy" id="3160863"/>
    <lineage>
        <taxon>Bacteria</taxon>
        <taxon>Bacillati</taxon>
        <taxon>Bacillota</taxon>
        <taxon>Bacilli</taxon>
        <taxon>Bacillales</taxon>
        <taxon>Sporolactobacillaceae</taxon>
        <taxon>Sporolactobacillus</taxon>
    </lineage>
</organism>
<feature type="compositionally biased region" description="Low complexity" evidence="4">
    <location>
        <begin position="39"/>
        <end position="51"/>
    </location>
</feature>
<comment type="similarity">
    <text evidence="1">Belongs to the glycosyl hydrolase 3 family.</text>
</comment>
<dbReference type="PANTHER" id="PTHR30480:SF16">
    <property type="entry name" value="GLYCOSIDE HYDROLASE FAMILY 3 DOMAIN PROTEIN"/>
    <property type="match status" value="1"/>
</dbReference>
<name>A0AAU8IH73_9BACL</name>
<dbReference type="NCBIfam" id="NF003740">
    <property type="entry name" value="PRK05337.1"/>
    <property type="match status" value="1"/>
</dbReference>
<dbReference type="InterPro" id="IPR036962">
    <property type="entry name" value="Glyco_hydro_3_N_sf"/>
</dbReference>
<dbReference type="InterPro" id="IPR019800">
    <property type="entry name" value="Glyco_hydro_3_AS"/>
</dbReference>
<dbReference type="RefSeq" id="WP_353948676.1">
    <property type="nucleotide sequence ID" value="NZ_CP159510.1"/>
</dbReference>
<evidence type="ECO:0000256" key="1">
    <source>
        <dbReference type="ARBA" id="ARBA00005336"/>
    </source>
</evidence>
<dbReference type="InterPro" id="IPR025453">
    <property type="entry name" value="DUF4309"/>
</dbReference>
<dbReference type="GO" id="GO:0005975">
    <property type="term" value="P:carbohydrate metabolic process"/>
    <property type="evidence" value="ECO:0007669"/>
    <property type="project" value="InterPro"/>
</dbReference>
<dbReference type="Gene3D" id="3.20.20.300">
    <property type="entry name" value="Glycoside hydrolase, family 3, N-terminal domain"/>
    <property type="match status" value="1"/>
</dbReference>
<dbReference type="Pfam" id="PF14172">
    <property type="entry name" value="DUF4309"/>
    <property type="match status" value="1"/>
</dbReference>